<evidence type="ECO:0000256" key="11">
    <source>
        <dbReference type="RuleBase" id="RU362132"/>
    </source>
</evidence>
<dbReference type="Pfam" id="PF02775">
    <property type="entry name" value="TPP_enzyme_C"/>
    <property type="match status" value="1"/>
</dbReference>
<evidence type="ECO:0000256" key="9">
    <source>
        <dbReference type="ARBA" id="ARBA00023052"/>
    </source>
</evidence>
<organism evidence="15 16">
    <name type="scientific">Roseofilum capinflatum BLCC-M114</name>
    <dbReference type="NCBI Taxonomy" id="3022440"/>
    <lineage>
        <taxon>Bacteria</taxon>
        <taxon>Bacillati</taxon>
        <taxon>Cyanobacteriota</taxon>
        <taxon>Cyanophyceae</taxon>
        <taxon>Desertifilales</taxon>
        <taxon>Desertifilaceae</taxon>
        <taxon>Roseofilum</taxon>
        <taxon>Roseofilum capinflatum</taxon>
    </lineage>
</organism>
<dbReference type="InterPro" id="IPR029061">
    <property type="entry name" value="THDP-binding"/>
</dbReference>
<dbReference type="PROSITE" id="PS00187">
    <property type="entry name" value="TPP_ENZYMES"/>
    <property type="match status" value="1"/>
</dbReference>
<comment type="similarity">
    <text evidence="4 11">Belongs to the TPP enzyme family.</text>
</comment>
<dbReference type="PIRSF" id="PIRSF036565">
    <property type="entry name" value="Pyruvt_ip_decrb"/>
    <property type="match status" value="1"/>
</dbReference>
<dbReference type="CDD" id="cd07038">
    <property type="entry name" value="TPP_PYR_PDC_IPDC_like"/>
    <property type="match status" value="1"/>
</dbReference>
<dbReference type="SUPFAM" id="SSF52467">
    <property type="entry name" value="DHS-like NAD/FAD-binding domain"/>
    <property type="match status" value="1"/>
</dbReference>
<comment type="function">
    <text evidence="3">Decarboxylates branched-chain and aromatic alpha-keto acids to aldehydes.</text>
</comment>
<protein>
    <recommendedName>
        <fullName evidence="5">Alpha-keto-acid decarboxylase</fullName>
    </recommendedName>
</protein>
<evidence type="ECO:0000256" key="2">
    <source>
        <dbReference type="ARBA" id="ARBA00001964"/>
    </source>
</evidence>
<keyword evidence="9 11" id="KW-0786">Thiamine pyrophosphate</keyword>
<comment type="cofactor">
    <cofactor evidence="2">
        <name>thiamine diphosphate</name>
        <dbReference type="ChEBI" id="CHEBI:58937"/>
    </cofactor>
</comment>
<evidence type="ECO:0000259" key="12">
    <source>
        <dbReference type="Pfam" id="PF00205"/>
    </source>
</evidence>
<sequence length="565" mass="62031">MSLMPESGLYPVQSTAVSVGKYLVKKLESIGVRHIFGVPGDYVLRFMDHIVESSMDLIGTCNELNAGYAADAYARLNGVSALCVTYGVGGLSLINALAGAYAEQVPVIAISGAPKTSAEENSLLMHHTTGDYNLQRSVLKNVTVAAVTLTADDAIAQIDRAIAACLQYKRPVYIEIPADLVDHPCVLPLRKPSLSVLESKPEALEEAIAEAVELLENAQSPVILAGVELHRYGIQSQLDRLVEKTGYPVATTMLGKSAISEMHPQFIGNYVGALSRDEVRDRVENADCILCLGAILSDTNLGGFTAELDPSKLINANLARVQIKHHFYAPIHLGDFIEGLIEKLPYRPPETLNIQPASSLHKDPWQVQDNAPLTNARFYERMNSFIGENDIVIAETGDAIIACIDLLIHQNTKFIGQAFYMSIGYSLPACLGAGLASPDNRVVLFIGDGSFQMTCQALSTLIRNGIHPIIFLINNDGYTIERMIHDGPYNDIQPWKYHLMPQIFGQSWSTEVRTEGELELALAETERHTDKLCFIEIHLDRFDCCDRLAHLTQTLQYSGLHGNKE</sequence>
<feature type="domain" description="Thiamine pyrophosphate enzyme N-terminal TPP-binding" evidence="14">
    <location>
        <begin position="19"/>
        <end position="125"/>
    </location>
</feature>
<dbReference type="InterPro" id="IPR047214">
    <property type="entry name" value="TPP_PDC_IPDC"/>
</dbReference>
<dbReference type="InterPro" id="IPR012001">
    <property type="entry name" value="Thiamin_PyroP_enz_TPP-bd_dom"/>
</dbReference>
<dbReference type="Gene3D" id="3.40.50.1220">
    <property type="entry name" value="TPP-binding domain"/>
    <property type="match status" value="1"/>
</dbReference>
<feature type="domain" description="Thiamine pyrophosphate enzyme TPP-binding" evidence="13">
    <location>
        <begin position="408"/>
        <end position="536"/>
    </location>
</feature>
<proteinExistence type="inferred from homology"/>
<evidence type="ECO:0000259" key="14">
    <source>
        <dbReference type="Pfam" id="PF02776"/>
    </source>
</evidence>
<accession>A0ABT7B521</accession>
<evidence type="ECO:0000256" key="3">
    <source>
        <dbReference type="ARBA" id="ARBA00002938"/>
    </source>
</evidence>
<keyword evidence="6" id="KW-0479">Metal-binding</keyword>
<dbReference type="EMBL" id="JAQOSO010000047">
    <property type="protein sequence ID" value="MDJ1174249.1"/>
    <property type="molecule type" value="Genomic_DNA"/>
</dbReference>
<evidence type="ECO:0000256" key="5">
    <source>
        <dbReference type="ARBA" id="ARBA00020054"/>
    </source>
</evidence>
<evidence type="ECO:0000259" key="13">
    <source>
        <dbReference type="Pfam" id="PF02775"/>
    </source>
</evidence>
<feature type="domain" description="Thiamine pyrophosphate enzyme central" evidence="12">
    <location>
        <begin position="208"/>
        <end position="329"/>
    </location>
</feature>
<comment type="caution">
    <text evidence="15">The sequence shown here is derived from an EMBL/GenBank/DDBJ whole genome shotgun (WGS) entry which is preliminary data.</text>
</comment>
<comment type="cofactor">
    <cofactor evidence="1">
        <name>a metal cation</name>
        <dbReference type="ChEBI" id="CHEBI:25213"/>
    </cofactor>
</comment>
<dbReference type="Pfam" id="PF02776">
    <property type="entry name" value="TPP_enzyme_N"/>
    <property type="match status" value="1"/>
</dbReference>
<evidence type="ECO:0000256" key="6">
    <source>
        <dbReference type="ARBA" id="ARBA00022723"/>
    </source>
</evidence>
<dbReference type="CDD" id="cd02005">
    <property type="entry name" value="TPP_PDC_IPDC"/>
    <property type="match status" value="1"/>
</dbReference>
<evidence type="ECO:0000313" key="15">
    <source>
        <dbReference type="EMBL" id="MDJ1174249.1"/>
    </source>
</evidence>
<gene>
    <name evidence="15" type="ORF">PMG25_09100</name>
</gene>
<evidence type="ECO:0000256" key="1">
    <source>
        <dbReference type="ARBA" id="ARBA00001920"/>
    </source>
</evidence>
<dbReference type="Gene3D" id="3.40.50.970">
    <property type="match status" value="2"/>
</dbReference>
<keyword evidence="16" id="KW-1185">Reference proteome</keyword>
<reference evidence="15 16" key="1">
    <citation type="submission" date="2023-01" db="EMBL/GenBank/DDBJ databases">
        <title>Novel diversity within Roseofilum (Cyanobacteria; Desertifilaceae) from marine benthic mats with descriptions of four novel species.</title>
        <authorList>
            <person name="Wang Y."/>
            <person name="Berthold D.E."/>
            <person name="Hu J."/>
            <person name="Lefler F.W."/>
            <person name="Laughinghouse H.D. IV."/>
        </authorList>
    </citation>
    <scope>NUCLEOTIDE SEQUENCE [LARGE SCALE GENOMIC DNA]</scope>
    <source>
        <strain evidence="15 16">BLCC-M114</strain>
    </source>
</reference>
<dbReference type="PANTHER" id="PTHR43452:SF30">
    <property type="entry name" value="PYRUVATE DECARBOXYLASE ISOZYME 1-RELATED"/>
    <property type="match status" value="1"/>
</dbReference>
<dbReference type="RefSeq" id="WP_283766580.1">
    <property type="nucleotide sequence ID" value="NZ_JAQOSO010000047.1"/>
</dbReference>
<dbReference type="Pfam" id="PF00205">
    <property type="entry name" value="TPP_enzyme_M"/>
    <property type="match status" value="1"/>
</dbReference>
<dbReference type="InterPro" id="IPR000399">
    <property type="entry name" value="TPP-bd_CS"/>
</dbReference>
<dbReference type="PANTHER" id="PTHR43452">
    <property type="entry name" value="PYRUVATE DECARBOXYLASE"/>
    <property type="match status" value="1"/>
</dbReference>
<dbReference type="SUPFAM" id="SSF52518">
    <property type="entry name" value="Thiamin diphosphate-binding fold (THDP-binding)"/>
    <property type="match status" value="2"/>
</dbReference>
<evidence type="ECO:0000256" key="10">
    <source>
        <dbReference type="ARBA" id="ARBA00023239"/>
    </source>
</evidence>
<dbReference type="InterPro" id="IPR012000">
    <property type="entry name" value="Thiamin_PyroP_enz_cen_dom"/>
</dbReference>
<keyword evidence="10" id="KW-0456">Lyase</keyword>
<dbReference type="Proteomes" id="UP001235849">
    <property type="component" value="Unassembled WGS sequence"/>
</dbReference>
<keyword evidence="8" id="KW-0460">Magnesium</keyword>
<dbReference type="InterPro" id="IPR011766">
    <property type="entry name" value="TPP_enzyme_TPP-bd"/>
</dbReference>
<dbReference type="InterPro" id="IPR012110">
    <property type="entry name" value="PDC/IPDC-like"/>
</dbReference>
<dbReference type="InterPro" id="IPR029035">
    <property type="entry name" value="DHS-like_NAD/FAD-binding_dom"/>
</dbReference>
<keyword evidence="7" id="KW-0210">Decarboxylase</keyword>
<name>A0ABT7B521_9CYAN</name>
<dbReference type="InterPro" id="IPR047213">
    <property type="entry name" value="TPP_PYR_PDC_IPDC-like"/>
</dbReference>
<evidence type="ECO:0000256" key="8">
    <source>
        <dbReference type="ARBA" id="ARBA00022842"/>
    </source>
</evidence>
<evidence type="ECO:0000256" key="7">
    <source>
        <dbReference type="ARBA" id="ARBA00022793"/>
    </source>
</evidence>
<evidence type="ECO:0000313" key="16">
    <source>
        <dbReference type="Proteomes" id="UP001235849"/>
    </source>
</evidence>
<evidence type="ECO:0000256" key="4">
    <source>
        <dbReference type="ARBA" id="ARBA00007812"/>
    </source>
</evidence>